<gene>
    <name evidence="2" type="ORF">Desgi_1909</name>
</gene>
<dbReference type="HOGENOM" id="CLU_2715773_0_0_9"/>
<protein>
    <recommendedName>
        <fullName evidence="4">Cardiolipin synthase N-terminal domain-containing protein</fullName>
    </recommendedName>
</protein>
<feature type="transmembrane region" description="Helical" evidence="1">
    <location>
        <begin position="6"/>
        <end position="30"/>
    </location>
</feature>
<dbReference type="OrthoDB" id="1808752at2"/>
<accession>R4KI99</accession>
<organism evidence="2 3">
    <name type="scientific">Desulfoscipio gibsoniae DSM 7213</name>
    <dbReference type="NCBI Taxonomy" id="767817"/>
    <lineage>
        <taxon>Bacteria</taxon>
        <taxon>Bacillati</taxon>
        <taxon>Bacillota</taxon>
        <taxon>Clostridia</taxon>
        <taxon>Eubacteriales</taxon>
        <taxon>Desulfallaceae</taxon>
        <taxon>Desulfoscipio</taxon>
    </lineage>
</organism>
<evidence type="ECO:0000313" key="3">
    <source>
        <dbReference type="Proteomes" id="UP000013520"/>
    </source>
</evidence>
<name>R4KI99_9FIRM</name>
<feature type="transmembrane region" description="Helical" evidence="1">
    <location>
        <begin position="42"/>
        <end position="63"/>
    </location>
</feature>
<dbReference type="EMBL" id="CP003273">
    <property type="protein sequence ID" value="AGL01357.1"/>
    <property type="molecule type" value="Genomic_DNA"/>
</dbReference>
<keyword evidence="1" id="KW-0472">Membrane</keyword>
<keyword evidence="1" id="KW-0812">Transmembrane</keyword>
<dbReference type="STRING" id="767817.Desgi_1909"/>
<keyword evidence="3" id="KW-1185">Reference proteome</keyword>
<sequence length="72" mass="8524">MTEHEIKILGIFFYSVILIIMLVSGIWVGIDARKIGRPRSESIIWGIFAGWMFIVGPVFYFFFKNKFYNQDR</sequence>
<keyword evidence="1" id="KW-1133">Transmembrane helix</keyword>
<reference evidence="2 3" key="1">
    <citation type="submission" date="2012-01" db="EMBL/GenBank/DDBJ databases">
        <title>Complete sequence of Desulfotomaculum gibsoniae DSM 7213.</title>
        <authorList>
            <consortium name="US DOE Joint Genome Institute"/>
            <person name="Lucas S."/>
            <person name="Han J."/>
            <person name="Lapidus A."/>
            <person name="Cheng J.-F."/>
            <person name="Goodwin L."/>
            <person name="Pitluck S."/>
            <person name="Peters L."/>
            <person name="Ovchinnikova G."/>
            <person name="Teshima H."/>
            <person name="Detter J.C."/>
            <person name="Han C."/>
            <person name="Tapia R."/>
            <person name="Land M."/>
            <person name="Hauser L."/>
            <person name="Kyrpides N."/>
            <person name="Ivanova N."/>
            <person name="Pagani I."/>
            <person name="Parshina S."/>
            <person name="Plugge C."/>
            <person name="Muyzer G."/>
            <person name="Kuever J."/>
            <person name="Ivanova A."/>
            <person name="Nazina T."/>
            <person name="Klenk H.-P."/>
            <person name="Brambilla E."/>
            <person name="Spring S."/>
            <person name="Stams A.F."/>
            <person name="Woyke T."/>
        </authorList>
    </citation>
    <scope>NUCLEOTIDE SEQUENCE [LARGE SCALE GENOMIC DNA]</scope>
    <source>
        <strain evidence="2 3">DSM 7213</strain>
    </source>
</reference>
<evidence type="ECO:0000313" key="2">
    <source>
        <dbReference type="EMBL" id="AGL01357.1"/>
    </source>
</evidence>
<dbReference type="Proteomes" id="UP000013520">
    <property type="component" value="Chromosome"/>
</dbReference>
<dbReference type="AlphaFoldDB" id="R4KI99"/>
<dbReference type="KEGG" id="dgi:Desgi_1909"/>
<proteinExistence type="predicted"/>
<evidence type="ECO:0000256" key="1">
    <source>
        <dbReference type="SAM" id="Phobius"/>
    </source>
</evidence>
<evidence type="ECO:0008006" key="4">
    <source>
        <dbReference type="Google" id="ProtNLM"/>
    </source>
</evidence>
<dbReference type="RefSeq" id="WP_006522537.1">
    <property type="nucleotide sequence ID" value="NC_021184.1"/>
</dbReference>